<dbReference type="Proteomes" id="UP000823635">
    <property type="component" value="Unassembled WGS sequence"/>
</dbReference>
<keyword evidence="6 8" id="KW-0012">Acyltransferase</keyword>
<keyword evidence="7" id="KW-0812">Transmembrane</keyword>
<evidence type="ECO:0000256" key="4">
    <source>
        <dbReference type="ARBA" id="ARBA00022679"/>
    </source>
</evidence>
<comment type="subcellular location">
    <subcellularLocation>
        <location evidence="1">Cell inner membrane</location>
    </subcellularLocation>
</comment>
<dbReference type="AlphaFoldDB" id="A0A9D9DNS2"/>
<dbReference type="InterPro" id="IPR004960">
    <property type="entry name" value="LipA_acyltrans"/>
</dbReference>
<dbReference type="Pfam" id="PF03279">
    <property type="entry name" value="Lip_A_acyltrans"/>
    <property type="match status" value="1"/>
</dbReference>
<evidence type="ECO:0000256" key="3">
    <source>
        <dbReference type="ARBA" id="ARBA00022519"/>
    </source>
</evidence>
<evidence type="ECO:0000256" key="1">
    <source>
        <dbReference type="ARBA" id="ARBA00004533"/>
    </source>
</evidence>
<reference evidence="8" key="2">
    <citation type="journal article" date="2021" name="PeerJ">
        <title>Extensive microbial diversity within the chicken gut microbiome revealed by metagenomics and culture.</title>
        <authorList>
            <person name="Gilroy R."/>
            <person name="Ravi A."/>
            <person name="Getino M."/>
            <person name="Pursley I."/>
            <person name="Horton D.L."/>
            <person name="Alikhan N.F."/>
            <person name="Baker D."/>
            <person name="Gharbi K."/>
            <person name="Hall N."/>
            <person name="Watson M."/>
            <person name="Adriaenssens E.M."/>
            <person name="Foster-Nyarko E."/>
            <person name="Jarju S."/>
            <person name="Secka A."/>
            <person name="Antonio M."/>
            <person name="Oren A."/>
            <person name="Chaudhuri R.R."/>
            <person name="La Ragione R."/>
            <person name="Hildebrand F."/>
            <person name="Pallen M.J."/>
        </authorList>
    </citation>
    <scope>NUCLEOTIDE SEQUENCE</scope>
    <source>
        <strain evidence="8">15467</strain>
    </source>
</reference>
<feature type="transmembrane region" description="Helical" evidence="7">
    <location>
        <begin position="32"/>
        <end position="49"/>
    </location>
</feature>
<evidence type="ECO:0000256" key="7">
    <source>
        <dbReference type="SAM" id="Phobius"/>
    </source>
</evidence>
<reference evidence="8" key="1">
    <citation type="submission" date="2020-10" db="EMBL/GenBank/DDBJ databases">
        <authorList>
            <person name="Gilroy R."/>
        </authorList>
    </citation>
    <scope>NUCLEOTIDE SEQUENCE</scope>
    <source>
        <strain evidence="8">15467</strain>
    </source>
</reference>
<dbReference type="CDD" id="cd07984">
    <property type="entry name" value="LPLAT_LABLAT-like"/>
    <property type="match status" value="1"/>
</dbReference>
<proteinExistence type="predicted"/>
<name>A0A9D9DNS2_9BACT</name>
<dbReference type="GO" id="GO:0005886">
    <property type="term" value="C:plasma membrane"/>
    <property type="evidence" value="ECO:0007669"/>
    <property type="project" value="UniProtKB-SubCell"/>
</dbReference>
<keyword evidence="4" id="KW-0808">Transferase</keyword>
<dbReference type="PANTHER" id="PTHR30606:SF10">
    <property type="entry name" value="PHOSPHATIDYLINOSITOL MANNOSIDE ACYLTRANSFERASE"/>
    <property type="match status" value="1"/>
</dbReference>
<protein>
    <submittedName>
        <fullName evidence="8">Acyltransferase</fullName>
    </submittedName>
</protein>
<accession>A0A9D9DNS2</accession>
<dbReference type="GO" id="GO:0009247">
    <property type="term" value="P:glycolipid biosynthetic process"/>
    <property type="evidence" value="ECO:0007669"/>
    <property type="project" value="UniProtKB-ARBA"/>
</dbReference>
<evidence type="ECO:0000256" key="2">
    <source>
        <dbReference type="ARBA" id="ARBA00022475"/>
    </source>
</evidence>
<dbReference type="EMBL" id="JADINB010000017">
    <property type="protein sequence ID" value="MBO8428444.1"/>
    <property type="molecule type" value="Genomic_DNA"/>
</dbReference>
<comment type="caution">
    <text evidence="8">The sequence shown here is derived from an EMBL/GenBank/DDBJ whole genome shotgun (WGS) entry which is preliminary data.</text>
</comment>
<dbReference type="PANTHER" id="PTHR30606">
    <property type="entry name" value="LIPID A BIOSYNTHESIS LAUROYL ACYLTRANSFERASE"/>
    <property type="match status" value="1"/>
</dbReference>
<evidence type="ECO:0000256" key="6">
    <source>
        <dbReference type="ARBA" id="ARBA00023315"/>
    </source>
</evidence>
<keyword evidence="3" id="KW-0997">Cell inner membrane</keyword>
<organism evidence="8 9">
    <name type="scientific">Candidatus Egerieousia excrementavium</name>
    <dbReference type="NCBI Taxonomy" id="2840778"/>
    <lineage>
        <taxon>Bacteria</taxon>
        <taxon>Pseudomonadati</taxon>
        <taxon>Bacteroidota</taxon>
        <taxon>Bacteroidia</taxon>
        <taxon>Bacteroidales</taxon>
        <taxon>Candidatus Egerieousia</taxon>
    </lineage>
</organism>
<evidence type="ECO:0000256" key="5">
    <source>
        <dbReference type="ARBA" id="ARBA00023136"/>
    </source>
</evidence>
<evidence type="ECO:0000313" key="8">
    <source>
        <dbReference type="EMBL" id="MBO8428444.1"/>
    </source>
</evidence>
<keyword evidence="7" id="KW-1133">Transmembrane helix</keyword>
<gene>
    <name evidence="8" type="ORF">IAC68_00720</name>
</gene>
<dbReference type="GO" id="GO:0016746">
    <property type="term" value="F:acyltransferase activity"/>
    <property type="evidence" value="ECO:0007669"/>
    <property type="project" value="UniProtKB-KW"/>
</dbReference>
<sequence>MPELRHGRWKGKTDGTPWMQRTLIKWFRHTSLYLPYFCMGWIVPFYMLFRHEGYLAAYRFYRKRFCMGRIKAFIYVYYNHFRFGQVIIDRFAAYAGHRFEFKVEGGEIFDTLENGKKGFIQISSHVGNYELAGYSLIPRHKSFHALVYEGETKTIMESRSRIFASHKVNMIPISGDMSHIFLLNKALLQGEIVSMPGDRIFGSPRSIGCSFFGETAKFPLGPFAMAEKMELPSIAVFVMKEKRKTYTIYVRSLKGETSTDICSSFAEELEKTVRKYPEQWFNYYDFWM</sequence>
<keyword evidence="2" id="KW-1003">Cell membrane</keyword>
<evidence type="ECO:0000313" key="9">
    <source>
        <dbReference type="Proteomes" id="UP000823635"/>
    </source>
</evidence>
<keyword evidence="5 7" id="KW-0472">Membrane</keyword>